<sequence>MKRSERHVFLHRQTMMTLFARPDLMTSPDGCKVARLARLIWFDGFSISRGDAEKLALSAGDC</sequence>
<name>A0A060I7C8_RHIET</name>
<accession>A0A060I7C8</accession>
<dbReference type="EMBL" id="CP006990">
    <property type="protein sequence ID" value="AIC30893.1"/>
    <property type="molecule type" value="Genomic_DNA"/>
</dbReference>
<evidence type="ECO:0000313" key="2">
    <source>
        <dbReference type="Proteomes" id="UP000027180"/>
    </source>
</evidence>
<protein>
    <submittedName>
        <fullName evidence="1">Uncharacterized protein</fullName>
    </submittedName>
</protein>
<organism evidence="1 2">
    <name type="scientific">Rhizobium etli bv. mimosae str. IE4771</name>
    <dbReference type="NCBI Taxonomy" id="1432050"/>
    <lineage>
        <taxon>Bacteria</taxon>
        <taxon>Pseudomonadati</taxon>
        <taxon>Pseudomonadota</taxon>
        <taxon>Alphaproteobacteria</taxon>
        <taxon>Hyphomicrobiales</taxon>
        <taxon>Rhizobiaceae</taxon>
        <taxon>Rhizobium/Agrobacterium group</taxon>
        <taxon>Rhizobium</taxon>
    </lineage>
</organism>
<keyword evidence="1" id="KW-0614">Plasmid</keyword>
<dbReference type="KEGG" id="rei:IE4771_PD00338"/>
<proteinExistence type="predicted"/>
<dbReference type="AlphaFoldDB" id="A0A060I7C8"/>
<dbReference type="Proteomes" id="UP000027180">
    <property type="component" value="Plasmid pRetIE4771d"/>
</dbReference>
<evidence type="ECO:0000313" key="1">
    <source>
        <dbReference type="EMBL" id="AIC30893.1"/>
    </source>
</evidence>
<dbReference type="HOGENOM" id="CLU_2901061_0_0_5"/>
<gene>
    <name evidence="1" type="ORF">IE4771_PD00338</name>
</gene>
<geneLocation type="plasmid" evidence="1 2">
    <name>pRetIE4771d</name>
</geneLocation>
<reference evidence="1 2" key="1">
    <citation type="submission" date="2013-12" db="EMBL/GenBank/DDBJ databases">
        <title>Complete genome sequence of Rhizobium etli bv. mimosae IE4771.</title>
        <authorList>
            <person name="Bustos P."/>
            <person name="Santamaria R.I."/>
            <person name="Lozano L."/>
            <person name="Ormeno-Orrillo E."/>
            <person name="Rogel M.A."/>
            <person name="Romero D."/>
            <person name="Cevallos M.A."/>
            <person name="Martinez-Romero E."/>
            <person name="Gonzalez V."/>
        </authorList>
    </citation>
    <scope>NUCLEOTIDE SEQUENCE [LARGE SCALE GENOMIC DNA]</scope>
    <source>
        <strain evidence="1 2">IE4771</strain>
        <plasmid evidence="2">Plasmid pRetIE4771d</plasmid>
    </source>
</reference>